<gene>
    <name evidence="2" type="ORF">SAMN02745117_01307</name>
</gene>
<reference evidence="2 3" key="1">
    <citation type="submission" date="2016-11" db="EMBL/GenBank/DDBJ databases">
        <authorList>
            <person name="Jaros S."/>
            <person name="Januszkiewicz K."/>
            <person name="Wedrychowicz H."/>
        </authorList>
    </citation>
    <scope>NUCLEOTIDE SEQUENCE [LARGE SCALE GENOMIC DNA]</scope>
    <source>
        <strain evidence="2 3">DSM 16112</strain>
    </source>
</reference>
<dbReference type="PANTHER" id="PTHR23150">
    <property type="entry name" value="SULFATASE MODIFYING FACTOR 1, 2"/>
    <property type="match status" value="1"/>
</dbReference>
<organism evidence="2 3">
    <name type="scientific">Lampropedia hyalina DSM 16112</name>
    <dbReference type="NCBI Taxonomy" id="1122156"/>
    <lineage>
        <taxon>Bacteria</taxon>
        <taxon>Pseudomonadati</taxon>
        <taxon>Pseudomonadota</taxon>
        <taxon>Betaproteobacteria</taxon>
        <taxon>Burkholderiales</taxon>
        <taxon>Comamonadaceae</taxon>
        <taxon>Lampropedia</taxon>
    </lineage>
</organism>
<dbReference type="SUPFAM" id="SSF56436">
    <property type="entry name" value="C-type lectin-like"/>
    <property type="match status" value="1"/>
</dbReference>
<evidence type="ECO:0000313" key="3">
    <source>
        <dbReference type="Proteomes" id="UP000184327"/>
    </source>
</evidence>
<dbReference type="PROSITE" id="PS51257">
    <property type="entry name" value="PROKAR_LIPOPROTEIN"/>
    <property type="match status" value="1"/>
</dbReference>
<dbReference type="Gene3D" id="3.90.1580.10">
    <property type="entry name" value="paralog of FGE (formylglycine-generating enzyme)"/>
    <property type="match status" value="1"/>
</dbReference>
<evidence type="ECO:0000313" key="2">
    <source>
        <dbReference type="EMBL" id="SHF08381.1"/>
    </source>
</evidence>
<dbReference type="InterPro" id="IPR042095">
    <property type="entry name" value="SUMF_sf"/>
</dbReference>
<name>A0A1M4YRQ9_9BURK</name>
<dbReference type="InterPro" id="IPR016187">
    <property type="entry name" value="CTDL_fold"/>
</dbReference>
<dbReference type="InterPro" id="IPR005532">
    <property type="entry name" value="SUMF_dom"/>
</dbReference>
<dbReference type="GO" id="GO:0120147">
    <property type="term" value="F:formylglycine-generating oxidase activity"/>
    <property type="evidence" value="ECO:0007669"/>
    <property type="project" value="TreeGrafter"/>
</dbReference>
<dbReference type="AlphaFoldDB" id="A0A1M4YRQ9"/>
<dbReference type="STRING" id="1122156.SAMN02745117_01307"/>
<dbReference type="Pfam" id="PF03781">
    <property type="entry name" value="FGE-sulfatase"/>
    <property type="match status" value="1"/>
</dbReference>
<protein>
    <submittedName>
        <fullName evidence="2">Sulfatase-modifying factor enzyme 1</fullName>
    </submittedName>
</protein>
<proteinExistence type="predicted"/>
<keyword evidence="3" id="KW-1185">Reference proteome</keyword>
<dbReference type="PANTHER" id="PTHR23150:SF19">
    <property type="entry name" value="FORMYLGLYCINE-GENERATING ENZYME"/>
    <property type="match status" value="1"/>
</dbReference>
<dbReference type="EMBL" id="FQUZ01000012">
    <property type="protein sequence ID" value="SHF08381.1"/>
    <property type="molecule type" value="Genomic_DNA"/>
</dbReference>
<dbReference type="Proteomes" id="UP000184327">
    <property type="component" value="Unassembled WGS sequence"/>
</dbReference>
<feature type="domain" description="Sulfatase-modifying factor enzyme-like" evidence="1">
    <location>
        <begin position="40"/>
        <end position="165"/>
    </location>
</feature>
<sequence length="165" mass="18665">MISMKQYFNQSIVVSCCAVTMLLACTQPTLQSDDSQRNGGMVHVPAGWFWRGLSEETMYRFVAACIQERDAGEDCAGWFRVATPRNQVWLDAFWIDRLEVSNADFRQFVQATGHVTDAERENKGAVRREQDGTWGWFMVDGANWRSPQGADSHMEAGNHPVLQVS</sequence>
<accession>A0A1M4YRQ9</accession>
<dbReference type="InterPro" id="IPR051043">
    <property type="entry name" value="Sulfatase_Mod_Factor_Kinase"/>
</dbReference>
<evidence type="ECO:0000259" key="1">
    <source>
        <dbReference type="Pfam" id="PF03781"/>
    </source>
</evidence>